<dbReference type="PANTHER" id="PTHR43806">
    <property type="entry name" value="PEPTIDASE S8"/>
    <property type="match status" value="1"/>
</dbReference>
<dbReference type="EMBL" id="FTOQ01000012">
    <property type="protein sequence ID" value="SIT05078.1"/>
    <property type="molecule type" value="Genomic_DNA"/>
</dbReference>
<dbReference type="GO" id="GO:0004252">
    <property type="term" value="F:serine-type endopeptidase activity"/>
    <property type="evidence" value="ECO:0007669"/>
    <property type="project" value="InterPro"/>
</dbReference>
<evidence type="ECO:0000256" key="2">
    <source>
        <dbReference type="ARBA" id="ARBA00022670"/>
    </source>
</evidence>
<dbReference type="CDD" id="cd00198">
    <property type="entry name" value="vWFA"/>
    <property type="match status" value="1"/>
</dbReference>
<dbReference type="PROSITE" id="PS00138">
    <property type="entry name" value="SUBTILASE_SER"/>
    <property type="match status" value="1"/>
</dbReference>
<dbReference type="SUPFAM" id="SSF49785">
    <property type="entry name" value="Galactose-binding domain-like"/>
    <property type="match status" value="1"/>
</dbReference>
<keyword evidence="7" id="KW-0732">Signal</keyword>
<dbReference type="NCBIfam" id="NF041940">
    <property type="entry name" value="choice_anch_X"/>
    <property type="match status" value="1"/>
</dbReference>
<dbReference type="Pfam" id="PF13519">
    <property type="entry name" value="VWA_2"/>
    <property type="match status" value="1"/>
</dbReference>
<keyword evidence="2" id="KW-0645">Protease</keyword>
<proteinExistence type="inferred from homology"/>
<evidence type="ECO:0000256" key="7">
    <source>
        <dbReference type="SAM" id="SignalP"/>
    </source>
</evidence>
<dbReference type="PRINTS" id="PR00723">
    <property type="entry name" value="SUBTILISIN"/>
</dbReference>
<dbReference type="InterPro" id="IPR023828">
    <property type="entry name" value="Peptidase_S8_Ser-AS"/>
</dbReference>
<dbReference type="Proteomes" id="UP000186684">
    <property type="component" value="Unassembled WGS sequence"/>
</dbReference>
<dbReference type="SMART" id="SM00327">
    <property type="entry name" value="VWA"/>
    <property type="match status" value="1"/>
</dbReference>
<feature type="domain" description="VWFA" evidence="8">
    <location>
        <begin position="715"/>
        <end position="899"/>
    </location>
</feature>
<dbReference type="SUPFAM" id="SSF53300">
    <property type="entry name" value="vWA-like"/>
    <property type="match status" value="1"/>
</dbReference>
<feature type="compositionally biased region" description="Basic and acidic residues" evidence="6">
    <location>
        <begin position="1072"/>
        <end position="1096"/>
    </location>
</feature>
<keyword evidence="3" id="KW-0378">Hydrolase</keyword>
<dbReference type="PROSITE" id="PS50234">
    <property type="entry name" value="VWFA"/>
    <property type="match status" value="1"/>
</dbReference>
<accession>A0A1N7P3E6</accession>
<dbReference type="Gene3D" id="3.40.50.410">
    <property type="entry name" value="von Willebrand factor, type A domain"/>
    <property type="match status" value="1"/>
</dbReference>
<dbReference type="InterPro" id="IPR015500">
    <property type="entry name" value="Peptidase_S8_subtilisin-rel"/>
</dbReference>
<dbReference type="InterPro" id="IPR036465">
    <property type="entry name" value="vWFA_dom_sf"/>
</dbReference>
<protein>
    <submittedName>
        <fullName evidence="9">von Willebrand factor type A domain-containing protein</fullName>
    </submittedName>
</protein>
<evidence type="ECO:0000256" key="1">
    <source>
        <dbReference type="ARBA" id="ARBA00011073"/>
    </source>
</evidence>
<keyword evidence="4" id="KW-0720">Serine protease</keyword>
<dbReference type="InterPro" id="IPR000209">
    <property type="entry name" value="Peptidase_S8/S53_dom"/>
</dbReference>
<dbReference type="Pfam" id="PF00082">
    <property type="entry name" value="Peptidase_S8"/>
    <property type="match status" value="1"/>
</dbReference>
<dbReference type="AlphaFoldDB" id="A0A1N7P3E6"/>
<dbReference type="GO" id="GO:0006508">
    <property type="term" value="P:proteolysis"/>
    <property type="evidence" value="ECO:0007669"/>
    <property type="project" value="UniProtKB-KW"/>
</dbReference>
<evidence type="ECO:0000256" key="3">
    <source>
        <dbReference type="ARBA" id="ARBA00022801"/>
    </source>
</evidence>
<dbReference type="PROSITE" id="PS51892">
    <property type="entry name" value="SUBTILASE"/>
    <property type="match status" value="1"/>
</dbReference>
<feature type="chain" id="PRO_5012907646" evidence="7">
    <location>
        <begin position="26"/>
        <end position="1235"/>
    </location>
</feature>
<name>A0A1N7P3E6_9RHOB</name>
<evidence type="ECO:0000259" key="8">
    <source>
        <dbReference type="PROSITE" id="PS50234"/>
    </source>
</evidence>
<feature type="signal peptide" evidence="7">
    <location>
        <begin position="1"/>
        <end position="25"/>
    </location>
</feature>
<dbReference type="STRING" id="633194.SAMN05421759_11255"/>
<reference evidence="10" key="1">
    <citation type="submission" date="2017-01" db="EMBL/GenBank/DDBJ databases">
        <authorList>
            <person name="Varghese N."/>
            <person name="Submissions S."/>
        </authorList>
    </citation>
    <scope>NUCLEOTIDE SEQUENCE [LARGE SCALE GENOMIC DNA]</scope>
    <source>
        <strain evidence="10">DSM 29430</strain>
    </source>
</reference>
<evidence type="ECO:0000256" key="4">
    <source>
        <dbReference type="ARBA" id="ARBA00022825"/>
    </source>
</evidence>
<dbReference type="Gene3D" id="2.60.120.380">
    <property type="match status" value="1"/>
</dbReference>
<dbReference type="InterPro" id="IPR008979">
    <property type="entry name" value="Galactose-bd-like_sf"/>
</dbReference>
<evidence type="ECO:0000256" key="6">
    <source>
        <dbReference type="SAM" id="MobiDB-lite"/>
    </source>
</evidence>
<evidence type="ECO:0000313" key="9">
    <source>
        <dbReference type="EMBL" id="SIT05078.1"/>
    </source>
</evidence>
<evidence type="ECO:0000256" key="5">
    <source>
        <dbReference type="PROSITE-ProRule" id="PRU01240"/>
    </source>
</evidence>
<dbReference type="SUPFAM" id="SSF52743">
    <property type="entry name" value="Subtilisin-like"/>
    <property type="match status" value="1"/>
</dbReference>
<dbReference type="InterPro" id="IPR002035">
    <property type="entry name" value="VWF_A"/>
</dbReference>
<gene>
    <name evidence="9" type="ORF">SAMN05421759_11255</name>
</gene>
<keyword evidence="10" id="KW-1185">Reference proteome</keyword>
<dbReference type="RefSeq" id="WP_076449574.1">
    <property type="nucleotide sequence ID" value="NZ_FTOQ01000012.1"/>
</dbReference>
<feature type="region of interest" description="Disordered" evidence="6">
    <location>
        <begin position="1067"/>
        <end position="1102"/>
    </location>
</feature>
<dbReference type="Gene3D" id="3.40.50.200">
    <property type="entry name" value="Peptidase S8/S53 domain"/>
    <property type="match status" value="1"/>
</dbReference>
<evidence type="ECO:0000313" key="10">
    <source>
        <dbReference type="Proteomes" id="UP000186684"/>
    </source>
</evidence>
<organism evidence="9 10">
    <name type="scientific">Roseivivax lentus</name>
    <dbReference type="NCBI Taxonomy" id="633194"/>
    <lineage>
        <taxon>Bacteria</taxon>
        <taxon>Pseudomonadati</taxon>
        <taxon>Pseudomonadota</taxon>
        <taxon>Alphaproteobacteria</taxon>
        <taxon>Rhodobacterales</taxon>
        <taxon>Roseobacteraceae</taxon>
        <taxon>Roseivivax</taxon>
    </lineage>
</organism>
<sequence length="1235" mass="128507">MTYLSHPRFAALLCCLTLIPAHALAQDSFADLREPPRNLAELFQQVEDTETLDLDEAVARRIETRAEFGGEARAHVLVRLAEPLTGILRDRLAEQGLEIIDRFDADIWIARTDRAGADLLDQSEDISAAAIIPAAAKVSPLISLETPFDWQRRDGSEELGYSILFHKGVTADEAVGTLSDVAELEIDRVDPLGFSYVRSLTVPLTADELLSVANLDIVQFIEPEAAPVIDNNRNNTQPLSNVDDVQVAPYNLSGAGVTVGVWEANDVVRATHVDLTPRVTVQPGQTASQDGHALHVTGTIGASGVNNPAAEGMAPAVTILSWDAASDAAEMAVAAAPGAANRIVASNHSYGIGIGWDNAGLVFGSQAAFGSYTNLSVGFDQVIAGDGVSVPATDLVVLKSAGNDRNDGPGAGPNPDDCNQGSAAFDADCLGPRASAKNPITVGAMNGGALIANFSSFGPTDDGRLKPDLVANGTNVLSLGDATGPQTDTGTFTTQGTSMSTPAVTGIVALLFEEIADQGLPLPSAAAIKAILIQTARDVAGTGQAQVGPDFATGWGIADAQAAVDLLRRPGGPGFAEGTLTATGAGGAWEFPFVVPAGEPEMHVTLAWMDLPGTPTGAGPELVNDLDLRLIPPGGGAAVNPWTLNPANPIQAAVRNGGDDALNPVEQVSVLNPAAGTWLARVTAKPGSLALGAQRFAIAGPITPDTGPIAGPKANIMMVLDKSGSMILPSATTGLTKMAAMQNAARAFVDYMSLVGGHNLGVTAFDSAVASTVPVVGLQSLDATSAGNARTAIGNLSAGGFTNIIDGVDDAVGQLAGPNATNSDDVVVLFSDGRHNRPTGSDVTAIDTLMADPTRFFSIGYGTDVDSTVLPGVAANHDGVHLEEQGLQAGQLAKLFMVVGGLAADETIIVDPDYPMPPGGRADQNILATKADRAITFATFWNEPQARKIALQLFGPAKDCRVPMDQHEGFDMATGTGYALVRIELPYACIAGNEDQVMHEGTWRLSMRNTGATDDVAKVVVLSDSGVTLRSDSKAGGGKALLTARLVEGGELLRKGVRIFANIRPNRPSSGDSEKLDAITDGRFDPDRPVRGRDRITGGGLLASPTITVQPGRLRGTMDSADPMADMPEDQMLSIDPRLSINEDVLGLLRGRAAELQLSPELLAQLQGRFRIPPQPTGIELLDDGTNGDAQANDGIFSVMVAVPQPGLYQTHIRATQARPEGLMTREALGSFVSN</sequence>
<comment type="similarity">
    <text evidence="1 5">Belongs to the peptidase S8 family.</text>
</comment>
<dbReference type="InterPro" id="IPR036852">
    <property type="entry name" value="Peptidase_S8/S53_dom_sf"/>
</dbReference>
<comment type="caution">
    <text evidence="5">Lacks conserved residue(s) required for the propagation of feature annotation.</text>
</comment>
<dbReference type="InterPro" id="IPR050131">
    <property type="entry name" value="Peptidase_S8_subtilisin-like"/>
</dbReference>
<dbReference type="OrthoDB" id="8010691at2"/>
<dbReference type="PANTHER" id="PTHR43806:SF11">
    <property type="entry name" value="CEREVISIN-RELATED"/>
    <property type="match status" value="1"/>
</dbReference>